<dbReference type="AlphaFoldDB" id="A0A511VFG7"/>
<reference evidence="1 2" key="1">
    <citation type="submission" date="2019-07" db="EMBL/GenBank/DDBJ databases">
        <title>Whole genome shotgun sequence of Aneurinibacillus danicus NBRC 102444.</title>
        <authorList>
            <person name="Hosoyama A."/>
            <person name="Uohara A."/>
            <person name="Ohji S."/>
            <person name="Ichikawa N."/>
        </authorList>
    </citation>
    <scope>NUCLEOTIDE SEQUENCE [LARGE SCALE GENOMIC DNA]</scope>
    <source>
        <strain evidence="1 2">NBRC 102444</strain>
    </source>
</reference>
<keyword evidence="2" id="KW-1185">Reference proteome</keyword>
<protein>
    <submittedName>
        <fullName evidence="1">Uncharacterized protein</fullName>
    </submittedName>
</protein>
<name>A0A511VFG7_9BACL</name>
<dbReference type="Proteomes" id="UP000321157">
    <property type="component" value="Unassembled WGS sequence"/>
</dbReference>
<gene>
    <name evidence="1" type="ORF">ADA01nite_41680</name>
</gene>
<dbReference type="EMBL" id="BJXX01000218">
    <property type="protein sequence ID" value="GEN36708.1"/>
    <property type="molecule type" value="Genomic_DNA"/>
</dbReference>
<dbReference type="OrthoDB" id="2858389at2"/>
<organism evidence="1 2">
    <name type="scientific">Aneurinibacillus danicus</name>
    <dbReference type="NCBI Taxonomy" id="267746"/>
    <lineage>
        <taxon>Bacteria</taxon>
        <taxon>Bacillati</taxon>
        <taxon>Bacillota</taxon>
        <taxon>Bacilli</taxon>
        <taxon>Bacillales</taxon>
        <taxon>Paenibacillaceae</taxon>
        <taxon>Aneurinibacillus group</taxon>
        <taxon>Aneurinibacillus</taxon>
    </lineage>
</organism>
<evidence type="ECO:0000313" key="1">
    <source>
        <dbReference type="EMBL" id="GEN36708.1"/>
    </source>
</evidence>
<comment type="caution">
    <text evidence="1">The sequence shown here is derived from an EMBL/GenBank/DDBJ whole genome shotgun (WGS) entry which is preliminary data.</text>
</comment>
<dbReference type="RefSeq" id="WP_146812342.1">
    <property type="nucleotide sequence ID" value="NZ_BJXX01000218.1"/>
</dbReference>
<sequence>MNTTFFEKVHNHELRQALIDYAEQNGNSLFPITVQEKRWLKGILLAPEAEHFLSPHIRDTLLEPLGGYEPLQASRQVLEKGKPHHDLAPASGTWYEHTRTLRQALAERRGIRLSYRTRAGLAMTDCEGIAYRLEVSTVRREWYLLWLPQEPGEQPIISTPLSLQDNVSLSSACDERRLEEIRTLFQQKRRQAQIQIVPEYNGERRRIFYMFSCFEKEVAYVKDTDTYTIHVYYLEDEKEYILSRIRFLGKRIRVFAPEDMRVRMRDTATRALARYTEETGGVDLCVSE</sequence>
<accession>A0A511VFG7</accession>
<evidence type="ECO:0000313" key="2">
    <source>
        <dbReference type="Proteomes" id="UP000321157"/>
    </source>
</evidence>
<proteinExistence type="predicted"/>